<name>A0A0A5HW50_PHOS4</name>
<sequence>MQRTISLSQIKQMNNNAPNCLEIKPIKYQNDLAKQLFDSIEHQPWAMLLRSPSRTHIDSRFDILVAQPVTTLTTNGDRTLVVNPDGQFTSSSDPFDLLQAEQTRWLSDINYEGDLPFVGGALGYFSYDLGRRVEKLPELAKKDLDTPDMAVGLYDWAVIVDHNQQSAAIVGVNVERHYHWLLSQTTLPSDNFALNSSWQSNMTKSEYSQKFAKVQEYLLSGDCYQINLAQRFVAEYQGSEWQAYQKLEAVNQGPFSAFIRTEQGAILSVSPERFLEVKDRVIETKPIKGTRPRSDCPQQDDQSALDLASAEKDQAENLMIVDLLRNDVGRVAKPGTVHVPKLFDIESFPAVHHLVSTIRAELDSQYAPADLLRASFPGGSITGAPKIRAMEIIEELEPHRRSAYCGSIGYISRHGRMDTSITIRTLVAEQGKLHVWAGGGLVADSQCESEYQETLDKLSRILPTLAQ</sequence>
<dbReference type="GO" id="GO:0046820">
    <property type="term" value="F:4-amino-4-deoxychorismate synthase activity"/>
    <property type="evidence" value="ECO:0007669"/>
    <property type="project" value="UniProtKB-EC"/>
</dbReference>
<proteinExistence type="predicted"/>
<dbReference type="Proteomes" id="UP000030451">
    <property type="component" value="Unassembled WGS sequence"/>
</dbReference>
<dbReference type="GO" id="GO:0000162">
    <property type="term" value="P:L-tryptophan biosynthetic process"/>
    <property type="evidence" value="ECO:0007669"/>
    <property type="project" value="TreeGrafter"/>
</dbReference>
<accession>A0A0A5HW50</accession>
<dbReference type="Pfam" id="PF04715">
    <property type="entry name" value="Anth_synt_I_N"/>
    <property type="match status" value="1"/>
</dbReference>
<feature type="domain" description="Chorismate-utilising enzyme C-terminal" evidence="3">
    <location>
        <begin position="204"/>
        <end position="457"/>
    </location>
</feature>
<dbReference type="NCBIfam" id="TIGR00553">
    <property type="entry name" value="pabB"/>
    <property type="match status" value="1"/>
</dbReference>
<dbReference type="InterPro" id="IPR005802">
    <property type="entry name" value="ADC_synth_comp_1"/>
</dbReference>
<dbReference type="InterPro" id="IPR006805">
    <property type="entry name" value="Anth_synth_I_N"/>
</dbReference>
<dbReference type="EC" id="2.6.1.85" evidence="1"/>
<dbReference type="InterPro" id="IPR015890">
    <property type="entry name" value="Chorismate_C"/>
</dbReference>
<protein>
    <recommendedName>
        <fullName evidence="1">aminodeoxychorismate synthase</fullName>
        <ecNumber evidence="1">2.6.1.85</ecNumber>
    </recommendedName>
</protein>
<dbReference type="InterPro" id="IPR019999">
    <property type="entry name" value="Anth_synth_I-like"/>
</dbReference>
<dbReference type="Pfam" id="PF00425">
    <property type="entry name" value="Chorismate_bind"/>
    <property type="match status" value="1"/>
</dbReference>
<dbReference type="SUPFAM" id="SSF56322">
    <property type="entry name" value="ADC synthase"/>
    <property type="match status" value="1"/>
</dbReference>
<evidence type="ECO:0000313" key="5">
    <source>
        <dbReference type="EMBL" id="KGY07746.1"/>
    </source>
</evidence>
<organism evidence="5 6">
    <name type="scientific">Photobacterium sp. (strain ATCC 43367)</name>
    <dbReference type="NCBI Taxonomy" id="379097"/>
    <lineage>
        <taxon>Bacteria</taxon>
        <taxon>Pseudomonadati</taxon>
        <taxon>Pseudomonadota</taxon>
        <taxon>Gammaproteobacteria</taxon>
        <taxon>Vibrionales</taxon>
        <taxon>Vibrionaceae</taxon>
        <taxon>Vibrio</taxon>
        <taxon>Vibrio oreintalis group</taxon>
    </lineage>
</organism>
<keyword evidence="2 5" id="KW-0808">Transferase</keyword>
<evidence type="ECO:0000259" key="4">
    <source>
        <dbReference type="Pfam" id="PF04715"/>
    </source>
</evidence>
<feature type="domain" description="Anthranilate synthase component I N-terminal" evidence="4">
    <location>
        <begin position="35"/>
        <end position="167"/>
    </location>
</feature>
<dbReference type="PRINTS" id="PR00095">
    <property type="entry name" value="ANTSNTHASEI"/>
</dbReference>
<comment type="caution">
    <text evidence="5">The sequence shown here is derived from an EMBL/GenBank/DDBJ whole genome shotgun (WGS) entry which is preliminary data.</text>
</comment>
<dbReference type="NCBIfam" id="NF012009">
    <property type="entry name" value="PRK15465.1"/>
    <property type="match status" value="1"/>
</dbReference>
<reference evidence="5 6" key="1">
    <citation type="submission" date="2014-10" db="EMBL/GenBank/DDBJ databases">
        <title>Genome sequencing of Vibrio sinaloensis T08.</title>
        <authorList>
            <person name="Chan K.-G."/>
            <person name="Mohamad N.I."/>
        </authorList>
    </citation>
    <scope>NUCLEOTIDE SEQUENCE [LARGE SCALE GENOMIC DNA]</scope>
    <source>
        <strain evidence="5 6">T08</strain>
    </source>
</reference>
<dbReference type="OrthoDB" id="9803598at2"/>
<dbReference type="AlphaFoldDB" id="A0A0A5HW50"/>
<dbReference type="PANTHER" id="PTHR11236">
    <property type="entry name" value="AMINOBENZOATE/ANTHRANILATE SYNTHASE"/>
    <property type="match status" value="1"/>
</dbReference>
<gene>
    <name evidence="5" type="primary">pabB</name>
    <name evidence="5" type="ORF">NM06_15285</name>
</gene>
<dbReference type="EMBL" id="JRWP01000038">
    <property type="protein sequence ID" value="KGY07746.1"/>
    <property type="molecule type" value="Genomic_DNA"/>
</dbReference>
<dbReference type="RefSeq" id="WP_038191871.1">
    <property type="nucleotide sequence ID" value="NZ_JRWP01000038.1"/>
</dbReference>
<evidence type="ECO:0000256" key="1">
    <source>
        <dbReference type="ARBA" id="ARBA00013139"/>
    </source>
</evidence>
<dbReference type="Gene3D" id="3.60.120.10">
    <property type="entry name" value="Anthranilate synthase"/>
    <property type="match status" value="1"/>
</dbReference>
<evidence type="ECO:0000313" key="6">
    <source>
        <dbReference type="Proteomes" id="UP000030451"/>
    </source>
</evidence>
<keyword evidence="5" id="KW-0032">Aminotransferase</keyword>
<evidence type="ECO:0000259" key="3">
    <source>
        <dbReference type="Pfam" id="PF00425"/>
    </source>
</evidence>
<evidence type="ECO:0000256" key="2">
    <source>
        <dbReference type="ARBA" id="ARBA00022679"/>
    </source>
</evidence>
<dbReference type="PANTHER" id="PTHR11236:SF50">
    <property type="entry name" value="AMINODEOXYCHORISMATE SYNTHASE COMPONENT 1"/>
    <property type="match status" value="1"/>
</dbReference>
<dbReference type="InterPro" id="IPR005801">
    <property type="entry name" value="ADC_synthase"/>
</dbReference>
<dbReference type="GO" id="GO:0009396">
    <property type="term" value="P:folic acid-containing compound biosynthetic process"/>
    <property type="evidence" value="ECO:0007669"/>
    <property type="project" value="InterPro"/>
</dbReference>
<dbReference type="STRING" id="379097.SE23_15510"/>